<keyword evidence="3" id="KW-0812">Transmembrane</keyword>
<dbReference type="Pfam" id="PF12791">
    <property type="entry name" value="RsgI_N"/>
    <property type="match status" value="1"/>
</dbReference>
<evidence type="ECO:0000256" key="1">
    <source>
        <dbReference type="ARBA" id="ARBA00004162"/>
    </source>
</evidence>
<evidence type="ECO:0000313" key="8">
    <source>
        <dbReference type="EMBL" id="EOP65130.1"/>
    </source>
</evidence>
<proteinExistence type="predicted"/>
<evidence type="ECO:0000256" key="3">
    <source>
        <dbReference type="ARBA" id="ARBA00022692"/>
    </source>
</evidence>
<dbReference type="AlphaFoldDB" id="A0A9W5QHF6"/>
<evidence type="ECO:0000256" key="4">
    <source>
        <dbReference type="ARBA" id="ARBA00022989"/>
    </source>
</evidence>
<keyword evidence="2" id="KW-1003">Cell membrane</keyword>
<feature type="region of interest" description="Disordered" evidence="6">
    <location>
        <begin position="213"/>
        <end position="428"/>
    </location>
</feature>
<evidence type="ECO:0000256" key="2">
    <source>
        <dbReference type="ARBA" id="ARBA00022475"/>
    </source>
</evidence>
<protein>
    <recommendedName>
        <fullName evidence="7">RsgI N-terminal anti-sigma domain-containing protein</fullName>
    </recommendedName>
</protein>
<organism evidence="8 9">
    <name type="scientific">Bacillus cereus ISP2954</name>
    <dbReference type="NCBI Taxonomy" id="1053215"/>
    <lineage>
        <taxon>Bacteria</taxon>
        <taxon>Bacillati</taxon>
        <taxon>Bacillota</taxon>
        <taxon>Bacilli</taxon>
        <taxon>Bacillales</taxon>
        <taxon>Bacillaceae</taxon>
        <taxon>Bacillus</taxon>
        <taxon>Bacillus cereus group</taxon>
    </lineage>
</organism>
<dbReference type="RefSeq" id="WP_002132845.1">
    <property type="nucleotide sequence ID" value="NZ_KB976750.1"/>
</dbReference>
<sequence>MMNKGIVMDIKKHSVVVLTPNGEFITCKRRGDSCIIGEEISFDEQEQKASHFSIPSFLKPASILVACFLFAVLFFYNQPEEKVFAYVSVDINPSLEVSVTKDFRVIDLQACNDDGRRILKELKQWKNKQLQEVIRTIIKQSQEDKYLTNDKQVMLTAVAKDKALEPLLEKAMKELKKEYELKHITVEYQSSTMQIRENARKAGIGTGVYIKQENEKNKSLTPPVTPSNPVENEEEVQSHPESSPDATLDLSPVKEKKYEKQEQKEQKKTEEQPSKQIKENNGRGSQQENRGNQQENNSREAQQGNNGNQQGNNGRGSQQGNNGNGKGNNGRGSQQGNNGNRKENNGRGSQQGNNGNEQGNNGRGSQQGNNGNEQGNNGRGSQQGNNGNEQENNGRGSQQGNNGNGQGNNGRNPQQGNNGNQQGNNGRG</sequence>
<accession>A0A9W5QHF6</accession>
<dbReference type="InterPro" id="IPR055431">
    <property type="entry name" value="RsgI_M"/>
</dbReference>
<feature type="compositionally biased region" description="Polar residues" evidence="6">
    <location>
        <begin position="219"/>
        <end position="230"/>
    </location>
</feature>
<keyword evidence="4" id="KW-1133">Transmembrane helix</keyword>
<evidence type="ECO:0000259" key="7">
    <source>
        <dbReference type="PROSITE" id="PS51849"/>
    </source>
</evidence>
<reference evidence="8 9" key="1">
    <citation type="submission" date="2012-12" db="EMBL/GenBank/DDBJ databases">
        <title>The Genome Sequence of Bacillus cereus ISP2954.</title>
        <authorList>
            <consortium name="The Broad Institute Genome Sequencing Platform"/>
            <consortium name="The Broad Institute Genome Sequencing Center for Infectious Disease"/>
            <person name="Feldgarden M."/>
            <person name="Van der Auwera G.A."/>
            <person name="Mahillon J."/>
            <person name="Duprez V."/>
            <person name="Timmery S."/>
            <person name="Mattelet C."/>
            <person name="Dierick K."/>
            <person name="Sun M."/>
            <person name="Yu Z."/>
            <person name="Zhu L."/>
            <person name="Hu X."/>
            <person name="Shank E.B."/>
            <person name="Swiecicka I."/>
            <person name="Hansen B.M."/>
            <person name="Andrup L."/>
            <person name="Walker B."/>
            <person name="Young S.K."/>
            <person name="Zeng Q."/>
            <person name="Gargeya S."/>
            <person name="Fitzgerald M."/>
            <person name="Haas B."/>
            <person name="Abouelleil A."/>
            <person name="Alvarado L."/>
            <person name="Arachchi H.M."/>
            <person name="Berlin A.M."/>
            <person name="Chapman S.B."/>
            <person name="Dewar J."/>
            <person name="Goldberg J."/>
            <person name="Griggs A."/>
            <person name="Gujja S."/>
            <person name="Hansen M."/>
            <person name="Howarth C."/>
            <person name="Imamovic A."/>
            <person name="Larimer J."/>
            <person name="McCowan C."/>
            <person name="Murphy C."/>
            <person name="Neiman D."/>
            <person name="Pearson M."/>
            <person name="Priest M."/>
            <person name="Roberts A."/>
            <person name="Saif S."/>
            <person name="Shea T."/>
            <person name="Sisk P."/>
            <person name="Sykes S."/>
            <person name="Wortman J."/>
            <person name="Nusbaum C."/>
            <person name="Birren B."/>
        </authorList>
    </citation>
    <scope>NUCLEOTIDE SEQUENCE [LARGE SCALE GENOMIC DNA]</scope>
    <source>
        <strain evidence="8 9">ISP2954</strain>
    </source>
</reference>
<feature type="compositionally biased region" description="Low complexity" evidence="6">
    <location>
        <begin position="282"/>
        <end position="321"/>
    </location>
</feature>
<dbReference type="PANTHER" id="PTHR40903">
    <property type="entry name" value="GLYCINE-RICH CELL WALL STRUCTURAL PROTEIN 1-LIKE"/>
    <property type="match status" value="1"/>
</dbReference>
<feature type="compositionally biased region" description="Low complexity" evidence="6">
    <location>
        <begin position="409"/>
        <end position="428"/>
    </location>
</feature>
<gene>
    <name evidence="8" type="ORF">IGU_03844</name>
</gene>
<dbReference type="InterPro" id="IPR024449">
    <property type="entry name" value="Anti-sigma_RsgI_N"/>
</dbReference>
<name>A0A9W5QHF6_BACCE</name>
<dbReference type="PROSITE" id="PS51849">
    <property type="entry name" value="RSGI_N"/>
    <property type="match status" value="1"/>
</dbReference>
<dbReference type="GO" id="GO:0005886">
    <property type="term" value="C:plasma membrane"/>
    <property type="evidence" value="ECO:0007669"/>
    <property type="project" value="UniProtKB-SubCell"/>
</dbReference>
<feature type="domain" description="RsgI N-terminal anti-sigma" evidence="7">
    <location>
        <begin position="3"/>
        <end position="51"/>
    </location>
</feature>
<feature type="compositionally biased region" description="Basic and acidic residues" evidence="6">
    <location>
        <begin position="252"/>
        <end position="281"/>
    </location>
</feature>
<evidence type="ECO:0000313" key="9">
    <source>
        <dbReference type="Proteomes" id="UP000013989"/>
    </source>
</evidence>
<dbReference type="Pfam" id="PF23750">
    <property type="entry name" value="RsgI_M"/>
    <property type="match status" value="1"/>
</dbReference>
<keyword evidence="5" id="KW-0472">Membrane</keyword>
<dbReference type="EMBL" id="AHEJ01000047">
    <property type="protein sequence ID" value="EOP65130.1"/>
    <property type="molecule type" value="Genomic_DNA"/>
</dbReference>
<comment type="subcellular location">
    <subcellularLocation>
        <location evidence="1">Cell membrane</location>
        <topology evidence="1">Single-pass membrane protein</topology>
    </subcellularLocation>
</comment>
<comment type="caution">
    <text evidence="8">The sequence shown here is derived from an EMBL/GenBank/DDBJ whole genome shotgun (WGS) entry which is preliminary data.</text>
</comment>
<evidence type="ECO:0000256" key="5">
    <source>
        <dbReference type="ARBA" id="ARBA00023136"/>
    </source>
</evidence>
<dbReference type="Proteomes" id="UP000013989">
    <property type="component" value="Unassembled WGS sequence"/>
</dbReference>
<evidence type="ECO:0000256" key="6">
    <source>
        <dbReference type="SAM" id="MobiDB-lite"/>
    </source>
</evidence>
<feature type="compositionally biased region" description="Low complexity" evidence="6">
    <location>
        <begin position="346"/>
        <end position="401"/>
    </location>
</feature>
<feature type="non-terminal residue" evidence="8">
    <location>
        <position position="428"/>
    </location>
</feature>
<dbReference type="PANTHER" id="PTHR40903:SF1">
    <property type="entry name" value="HYPHALLY REGULATED CELL WALL PROTEIN 3"/>
    <property type="match status" value="1"/>
</dbReference>